<proteinExistence type="predicted"/>
<protein>
    <submittedName>
        <fullName evidence="1">Uncharacterized protein</fullName>
    </submittedName>
</protein>
<keyword evidence="2" id="KW-1185">Reference proteome</keyword>
<evidence type="ECO:0000313" key="1">
    <source>
        <dbReference type="EnsemblPlants" id="ORUFI04G00120.1"/>
    </source>
</evidence>
<dbReference type="AlphaFoldDB" id="A0A0E0P4B8"/>
<reference evidence="1" key="2">
    <citation type="submission" date="2015-06" db="UniProtKB">
        <authorList>
            <consortium name="EnsemblPlants"/>
        </authorList>
    </citation>
    <scope>IDENTIFICATION</scope>
</reference>
<organism evidence="1 2">
    <name type="scientific">Oryza rufipogon</name>
    <name type="common">Brownbeard rice</name>
    <name type="synonym">Asian wild rice</name>
    <dbReference type="NCBI Taxonomy" id="4529"/>
    <lineage>
        <taxon>Eukaryota</taxon>
        <taxon>Viridiplantae</taxon>
        <taxon>Streptophyta</taxon>
        <taxon>Embryophyta</taxon>
        <taxon>Tracheophyta</taxon>
        <taxon>Spermatophyta</taxon>
        <taxon>Magnoliopsida</taxon>
        <taxon>Liliopsida</taxon>
        <taxon>Poales</taxon>
        <taxon>Poaceae</taxon>
        <taxon>BOP clade</taxon>
        <taxon>Oryzoideae</taxon>
        <taxon>Oryzeae</taxon>
        <taxon>Oryzinae</taxon>
        <taxon>Oryza</taxon>
    </lineage>
</organism>
<name>A0A0E0P4B8_ORYRU</name>
<reference evidence="2" key="1">
    <citation type="submission" date="2013-06" db="EMBL/GenBank/DDBJ databases">
        <authorList>
            <person name="Zhao Q."/>
        </authorList>
    </citation>
    <scope>NUCLEOTIDE SEQUENCE</scope>
    <source>
        <strain evidence="2">cv. W1943</strain>
    </source>
</reference>
<dbReference type="Proteomes" id="UP000008022">
    <property type="component" value="Unassembled WGS sequence"/>
</dbReference>
<evidence type="ECO:0000313" key="2">
    <source>
        <dbReference type="Proteomes" id="UP000008022"/>
    </source>
</evidence>
<dbReference type="EnsemblPlants" id="ORUFI04G00120.1">
    <property type="protein sequence ID" value="ORUFI04G00120.1"/>
    <property type="gene ID" value="ORUFI04G00120"/>
</dbReference>
<dbReference type="Gramene" id="ORUFI04G00120.1">
    <property type="protein sequence ID" value="ORUFI04G00120.1"/>
    <property type="gene ID" value="ORUFI04G00120"/>
</dbReference>
<sequence length="105" mass="12011">MDEDDDTVAVDGGDRRRLRRRHSLIGKEVFTWVKSNNRRLLHIGDVDRTSKYGNDTPICICILSFNFTSYICTSCSMWLAAGQDDGWLLLRNVEPISIPCCYILP</sequence>
<accession>A0A0E0P4B8</accession>